<evidence type="ECO:0000259" key="2">
    <source>
        <dbReference type="PROSITE" id="PS51462"/>
    </source>
</evidence>
<reference evidence="5" key="1">
    <citation type="submission" date="2020-05" db="EMBL/GenBank/DDBJ databases">
        <authorList>
            <person name="Chiriac C."/>
            <person name="Salcher M."/>
            <person name="Ghai R."/>
            <person name="Kavagutti S V."/>
        </authorList>
    </citation>
    <scope>NUCLEOTIDE SEQUENCE</scope>
</reference>
<dbReference type="EMBL" id="CAFABA010000023">
    <property type="protein sequence ID" value="CAB4822845.1"/>
    <property type="molecule type" value="Genomic_DNA"/>
</dbReference>
<gene>
    <name evidence="3" type="ORF">UFOPK2754_00610</name>
    <name evidence="4" type="ORF">UFOPK3139_00818</name>
    <name evidence="5" type="ORF">UFOPK3543_02078</name>
    <name evidence="6" type="ORF">UFOPK3967_01643</name>
</gene>
<organism evidence="5">
    <name type="scientific">freshwater metagenome</name>
    <dbReference type="NCBI Taxonomy" id="449393"/>
    <lineage>
        <taxon>unclassified sequences</taxon>
        <taxon>metagenomes</taxon>
        <taxon>ecological metagenomes</taxon>
    </lineage>
</organism>
<protein>
    <submittedName>
        <fullName evidence="5">Unannotated protein</fullName>
    </submittedName>
</protein>
<dbReference type="PROSITE" id="PS51462">
    <property type="entry name" value="NUDIX"/>
    <property type="match status" value="1"/>
</dbReference>
<dbReference type="EMBL" id="CAFBMH010000089">
    <property type="protein sequence ID" value="CAB4920902.1"/>
    <property type="molecule type" value="Genomic_DNA"/>
</dbReference>
<dbReference type="PANTHER" id="PTHR43222">
    <property type="entry name" value="NUDIX HYDROLASE 23"/>
    <property type="match status" value="1"/>
</dbReference>
<dbReference type="InterPro" id="IPR059176">
    <property type="entry name" value="UDP-X_N"/>
</dbReference>
<accession>A0A6J7HN85</accession>
<evidence type="ECO:0000313" key="6">
    <source>
        <dbReference type="EMBL" id="CAB5001254.1"/>
    </source>
</evidence>
<feature type="domain" description="Nudix hydrolase" evidence="2">
    <location>
        <begin position="74"/>
        <end position="200"/>
    </location>
</feature>
<name>A0A6J7HN85_9ZZZZ</name>
<evidence type="ECO:0000313" key="5">
    <source>
        <dbReference type="EMBL" id="CAB4920902.1"/>
    </source>
</evidence>
<dbReference type="EMBL" id="CAFBOS010000099">
    <property type="protein sequence ID" value="CAB5001254.1"/>
    <property type="molecule type" value="Genomic_DNA"/>
</dbReference>
<dbReference type="InterPro" id="IPR015797">
    <property type="entry name" value="NUDIX_hydrolase-like_dom_sf"/>
</dbReference>
<evidence type="ECO:0000313" key="3">
    <source>
        <dbReference type="EMBL" id="CAB4732994.1"/>
    </source>
</evidence>
<sequence>MYSDRDLLRWSEALAGIARTGLGFTESLYERERFEEVLAVAAEIRAMVGTPGTPDTIVDEWMKHVGEGIAGYQTPKATVGAIVHNDQGELLLVKRRDAGVWLYPTGWADIGYSASEVAVKEVFEETGIECEVVRLVAVLDGLRQGFSRIPLYSMVFLCRATGGSLVPHPLECLDVGFFAEDAMPAPLAGGDGWMALAFAAISGGPTDAVFDHPRAPVWRGDPEPGHDDPGGPASEAA</sequence>
<dbReference type="Gene3D" id="6.10.250.1120">
    <property type="match status" value="1"/>
</dbReference>
<dbReference type="Gene3D" id="3.90.79.10">
    <property type="entry name" value="Nucleoside Triphosphate Pyrophosphohydrolase"/>
    <property type="match status" value="1"/>
</dbReference>
<dbReference type="SUPFAM" id="SSF55811">
    <property type="entry name" value="Nudix"/>
    <property type="match status" value="1"/>
</dbReference>
<evidence type="ECO:0000313" key="4">
    <source>
        <dbReference type="EMBL" id="CAB4822845.1"/>
    </source>
</evidence>
<feature type="compositionally biased region" description="Basic and acidic residues" evidence="1">
    <location>
        <begin position="214"/>
        <end position="229"/>
    </location>
</feature>
<evidence type="ECO:0000256" key="1">
    <source>
        <dbReference type="SAM" id="MobiDB-lite"/>
    </source>
</evidence>
<dbReference type="Pfam" id="PF00293">
    <property type="entry name" value="NUDIX"/>
    <property type="match status" value="1"/>
</dbReference>
<dbReference type="PANTHER" id="PTHR43222:SF2">
    <property type="entry name" value="NUDIX HYDROLASE 23, CHLOROPLASTIC"/>
    <property type="match status" value="1"/>
</dbReference>
<feature type="region of interest" description="Disordered" evidence="1">
    <location>
        <begin position="214"/>
        <end position="237"/>
    </location>
</feature>
<dbReference type="Pfam" id="PF12535">
    <property type="entry name" value="Nudix_N"/>
    <property type="match status" value="1"/>
</dbReference>
<dbReference type="EMBL" id="CAEZYR010000015">
    <property type="protein sequence ID" value="CAB4732994.1"/>
    <property type="molecule type" value="Genomic_DNA"/>
</dbReference>
<dbReference type="AlphaFoldDB" id="A0A6J7HN85"/>
<proteinExistence type="predicted"/>
<dbReference type="InterPro" id="IPR000086">
    <property type="entry name" value="NUDIX_hydrolase_dom"/>
</dbReference>